<protein>
    <submittedName>
        <fullName evidence="3">Uncharacterized protein</fullName>
    </submittedName>
</protein>
<dbReference type="AlphaFoldDB" id="A0ABD1PL19"/>
<gene>
    <name evidence="3" type="ORF">Fot_52553</name>
</gene>
<keyword evidence="2" id="KW-1133">Transmembrane helix</keyword>
<organism evidence="3 4">
    <name type="scientific">Forsythia ovata</name>
    <dbReference type="NCBI Taxonomy" id="205694"/>
    <lineage>
        <taxon>Eukaryota</taxon>
        <taxon>Viridiplantae</taxon>
        <taxon>Streptophyta</taxon>
        <taxon>Embryophyta</taxon>
        <taxon>Tracheophyta</taxon>
        <taxon>Spermatophyta</taxon>
        <taxon>Magnoliopsida</taxon>
        <taxon>eudicotyledons</taxon>
        <taxon>Gunneridae</taxon>
        <taxon>Pentapetalae</taxon>
        <taxon>asterids</taxon>
        <taxon>lamiids</taxon>
        <taxon>Lamiales</taxon>
        <taxon>Oleaceae</taxon>
        <taxon>Forsythieae</taxon>
        <taxon>Forsythia</taxon>
    </lineage>
</organism>
<keyword evidence="2" id="KW-0812">Transmembrane</keyword>
<feature type="compositionally biased region" description="Gly residues" evidence="1">
    <location>
        <begin position="11"/>
        <end position="20"/>
    </location>
</feature>
<evidence type="ECO:0000256" key="1">
    <source>
        <dbReference type="SAM" id="MobiDB-lite"/>
    </source>
</evidence>
<evidence type="ECO:0000313" key="3">
    <source>
        <dbReference type="EMBL" id="KAL2464597.1"/>
    </source>
</evidence>
<feature type="region of interest" description="Disordered" evidence="1">
    <location>
        <begin position="1"/>
        <end position="36"/>
    </location>
</feature>
<feature type="compositionally biased region" description="Basic residues" evidence="1">
    <location>
        <begin position="1"/>
        <end position="10"/>
    </location>
</feature>
<feature type="transmembrane region" description="Helical" evidence="2">
    <location>
        <begin position="73"/>
        <end position="94"/>
    </location>
</feature>
<accession>A0ABD1PL19</accession>
<keyword evidence="4" id="KW-1185">Reference proteome</keyword>
<evidence type="ECO:0000256" key="2">
    <source>
        <dbReference type="SAM" id="Phobius"/>
    </source>
</evidence>
<proteinExistence type="predicted"/>
<sequence length="124" mass="13132">MIKTGTRRRIGGGGGSGGRTSGNTKNARSSGSSTPDSRVAWWLQGIPMMLSTVLWLDLAPAVIYKAAAEPRSAAVAGAIGGVLVRLAVAWKYALKRYIIDGDIYDNDLNVVSEGTNVSHNSRTR</sequence>
<feature type="compositionally biased region" description="Polar residues" evidence="1">
    <location>
        <begin position="27"/>
        <end position="36"/>
    </location>
</feature>
<dbReference type="EMBL" id="JBFOLJ010000018">
    <property type="protein sequence ID" value="KAL2464597.1"/>
    <property type="molecule type" value="Genomic_DNA"/>
</dbReference>
<comment type="caution">
    <text evidence="3">The sequence shown here is derived from an EMBL/GenBank/DDBJ whole genome shotgun (WGS) entry which is preliminary data.</text>
</comment>
<feature type="transmembrane region" description="Helical" evidence="2">
    <location>
        <begin position="48"/>
        <end position="67"/>
    </location>
</feature>
<keyword evidence="2" id="KW-0472">Membrane</keyword>
<evidence type="ECO:0000313" key="4">
    <source>
        <dbReference type="Proteomes" id="UP001604277"/>
    </source>
</evidence>
<name>A0ABD1PL19_9LAMI</name>
<reference evidence="4" key="1">
    <citation type="submission" date="2024-07" db="EMBL/GenBank/DDBJ databases">
        <title>Two chromosome-level genome assemblies of Korean endemic species Abeliophyllum distichum and Forsythia ovata (Oleaceae).</title>
        <authorList>
            <person name="Jang H."/>
        </authorList>
    </citation>
    <scope>NUCLEOTIDE SEQUENCE [LARGE SCALE GENOMIC DNA]</scope>
</reference>
<dbReference type="Proteomes" id="UP001604277">
    <property type="component" value="Unassembled WGS sequence"/>
</dbReference>